<keyword evidence="3" id="KW-1003">Cell membrane</keyword>
<reference evidence="10 11" key="1">
    <citation type="submission" date="2019-02" db="EMBL/GenBank/DDBJ databases">
        <title>Draft genome sequences of novel Actinobacteria.</title>
        <authorList>
            <person name="Sahin N."/>
            <person name="Ay H."/>
            <person name="Saygin H."/>
        </authorList>
    </citation>
    <scope>NUCLEOTIDE SEQUENCE [LARGE SCALE GENOMIC DNA]</scope>
    <source>
        <strain evidence="10 11">KC201</strain>
    </source>
</reference>
<sequence>MPVPARRWGVLIVLCGAIFLEGIDVAMLNVALPAIRADLGVSTGMLSGVVSAYVLGYGGFMLLGGRAADLLGRRRMFLLWLGVFLAFSGLGGVANDGWVLLLARFVTGVAAGFMTPAGLSLITTSFPEGRDRNRALIIYGSTGAAGFALGLVFGGVLTEFGWRWVFFAPVLMSLAILLAAIVLIKEPPAGERPAGGFDLAGAASVTGAMMLLVYGLVRLEHPAEGLPLTLAVFAVAAGLLAAFAAIERRSPHPLVRLRIFRSAALVRANVTAVLLTASFFGFQFLVTLYLQELRGWSPMQTGLALLVAAADVVIAPTLTPRLVNRYGNAKVILGGLLAGLLAYALFLGAGLDWTYAAMVPSMALLALMFAFAYGPLMITATDGIASAEQGLAGGLINSSFQFGAALGVSMVTAVNVAALGDATTQEAGMAALRTALTVPVTTALLASAIAATALMSRRPGGTPGNAGQVKTTEHGQDDARHGEQPVSLHDRP</sequence>
<feature type="transmembrane region" description="Helical" evidence="8">
    <location>
        <begin position="228"/>
        <end position="246"/>
    </location>
</feature>
<protein>
    <submittedName>
        <fullName evidence="10">MFS transporter</fullName>
    </submittedName>
</protein>
<dbReference type="SUPFAM" id="SSF103473">
    <property type="entry name" value="MFS general substrate transporter"/>
    <property type="match status" value="1"/>
</dbReference>
<dbReference type="AlphaFoldDB" id="A0A4R4NQ70"/>
<feature type="transmembrane region" description="Helical" evidence="8">
    <location>
        <begin position="302"/>
        <end position="319"/>
    </location>
</feature>
<feature type="transmembrane region" description="Helical" evidence="8">
    <location>
        <begin position="196"/>
        <end position="216"/>
    </location>
</feature>
<dbReference type="Gene3D" id="1.20.1720.10">
    <property type="entry name" value="Multidrug resistance protein D"/>
    <property type="match status" value="1"/>
</dbReference>
<name>A0A4R4NQ70_9ACTN</name>
<dbReference type="InterPro" id="IPR011701">
    <property type="entry name" value="MFS"/>
</dbReference>
<dbReference type="CDD" id="cd17321">
    <property type="entry name" value="MFS_MMR_MDR_like"/>
    <property type="match status" value="1"/>
</dbReference>
<dbReference type="EMBL" id="SMJZ01000001">
    <property type="protein sequence ID" value="TDC11445.1"/>
    <property type="molecule type" value="Genomic_DNA"/>
</dbReference>
<dbReference type="PANTHER" id="PTHR42718">
    <property type="entry name" value="MAJOR FACILITATOR SUPERFAMILY MULTIDRUG TRANSPORTER MFSC"/>
    <property type="match status" value="1"/>
</dbReference>
<dbReference type="PANTHER" id="PTHR42718:SF46">
    <property type="entry name" value="BLR6921 PROTEIN"/>
    <property type="match status" value="1"/>
</dbReference>
<keyword evidence="4 8" id="KW-0812">Transmembrane</keyword>
<evidence type="ECO:0000256" key="7">
    <source>
        <dbReference type="SAM" id="MobiDB-lite"/>
    </source>
</evidence>
<comment type="subcellular location">
    <subcellularLocation>
        <location evidence="1">Cell membrane</location>
        <topology evidence="1">Multi-pass membrane protein</topology>
    </subcellularLocation>
</comment>
<dbReference type="Proteomes" id="UP000295157">
    <property type="component" value="Unassembled WGS sequence"/>
</dbReference>
<feature type="transmembrane region" description="Helical" evidence="8">
    <location>
        <begin position="357"/>
        <end position="378"/>
    </location>
</feature>
<gene>
    <name evidence="10" type="ORF">E1267_00430</name>
</gene>
<keyword evidence="2" id="KW-0813">Transport</keyword>
<evidence type="ECO:0000259" key="9">
    <source>
        <dbReference type="PROSITE" id="PS50850"/>
    </source>
</evidence>
<evidence type="ECO:0000256" key="6">
    <source>
        <dbReference type="ARBA" id="ARBA00023136"/>
    </source>
</evidence>
<evidence type="ECO:0000256" key="1">
    <source>
        <dbReference type="ARBA" id="ARBA00004651"/>
    </source>
</evidence>
<evidence type="ECO:0000256" key="2">
    <source>
        <dbReference type="ARBA" id="ARBA00022448"/>
    </source>
</evidence>
<feature type="transmembrane region" description="Helical" evidence="8">
    <location>
        <begin position="399"/>
        <end position="418"/>
    </location>
</feature>
<comment type="caution">
    <text evidence="10">The sequence shown here is derived from an EMBL/GenBank/DDBJ whole genome shotgun (WGS) entry which is preliminary data.</text>
</comment>
<accession>A0A4R4NQ70</accession>
<feature type="region of interest" description="Disordered" evidence="7">
    <location>
        <begin position="456"/>
        <end position="492"/>
    </location>
</feature>
<keyword evidence="11" id="KW-1185">Reference proteome</keyword>
<evidence type="ECO:0000313" key="11">
    <source>
        <dbReference type="Proteomes" id="UP000295157"/>
    </source>
</evidence>
<dbReference type="PROSITE" id="PS50850">
    <property type="entry name" value="MFS"/>
    <property type="match status" value="1"/>
</dbReference>
<dbReference type="InterPro" id="IPR036259">
    <property type="entry name" value="MFS_trans_sf"/>
</dbReference>
<proteinExistence type="predicted"/>
<dbReference type="Pfam" id="PF07690">
    <property type="entry name" value="MFS_1"/>
    <property type="match status" value="1"/>
</dbReference>
<feature type="transmembrane region" description="Helical" evidence="8">
    <location>
        <begin position="331"/>
        <end position="351"/>
    </location>
</feature>
<feature type="transmembrane region" description="Helical" evidence="8">
    <location>
        <begin position="101"/>
        <end position="124"/>
    </location>
</feature>
<feature type="compositionally biased region" description="Basic and acidic residues" evidence="7">
    <location>
        <begin position="471"/>
        <end position="492"/>
    </location>
</feature>
<dbReference type="GO" id="GO:0005886">
    <property type="term" value="C:plasma membrane"/>
    <property type="evidence" value="ECO:0007669"/>
    <property type="project" value="UniProtKB-SubCell"/>
</dbReference>
<dbReference type="RefSeq" id="WP_132328447.1">
    <property type="nucleotide sequence ID" value="NZ_SMJZ01000001.1"/>
</dbReference>
<feature type="transmembrane region" description="Helical" evidence="8">
    <location>
        <begin position="430"/>
        <end position="454"/>
    </location>
</feature>
<feature type="domain" description="Major facilitator superfamily (MFS) profile" evidence="9">
    <location>
        <begin position="10"/>
        <end position="458"/>
    </location>
</feature>
<feature type="transmembrane region" description="Helical" evidence="8">
    <location>
        <begin position="136"/>
        <end position="158"/>
    </location>
</feature>
<feature type="transmembrane region" description="Helical" evidence="8">
    <location>
        <begin position="77"/>
        <end position="95"/>
    </location>
</feature>
<dbReference type="InterPro" id="IPR020846">
    <property type="entry name" value="MFS_dom"/>
</dbReference>
<feature type="transmembrane region" description="Helical" evidence="8">
    <location>
        <begin position="9"/>
        <end position="32"/>
    </location>
</feature>
<feature type="transmembrane region" description="Helical" evidence="8">
    <location>
        <begin position="44"/>
        <end position="65"/>
    </location>
</feature>
<dbReference type="Gene3D" id="1.20.1250.20">
    <property type="entry name" value="MFS general substrate transporter like domains"/>
    <property type="match status" value="1"/>
</dbReference>
<dbReference type="OrthoDB" id="7375466at2"/>
<dbReference type="GO" id="GO:0022857">
    <property type="term" value="F:transmembrane transporter activity"/>
    <property type="evidence" value="ECO:0007669"/>
    <property type="project" value="InterPro"/>
</dbReference>
<evidence type="ECO:0000313" key="10">
    <source>
        <dbReference type="EMBL" id="TDC11445.1"/>
    </source>
</evidence>
<evidence type="ECO:0000256" key="8">
    <source>
        <dbReference type="SAM" id="Phobius"/>
    </source>
</evidence>
<feature type="transmembrane region" description="Helical" evidence="8">
    <location>
        <begin position="164"/>
        <end position="184"/>
    </location>
</feature>
<organism evidence="10 11">
    <name type="scientific">Nonomuraea longispora</name>
    <dbReference type="NCBI Taxonomy" id="1848320"/>
    <lineage>
        <taxon>Bacteria</taxon>
        <taxon>Bacillati</taxon>
        <taxon>Actinomycetota</taxon>
        <taxon>Actinomycetes</taxon>
        <taxon>Streptosporangiales</taxon>
        <taxon>Streptosporangiaceae</taxon>
        <taxon>Nonomuraea</taxon>
    </lineage>
</organism>
<feature type="transmembrane region" description="Helical" evidence="8">
    <location>
        <begin position="266"/>
        <end position="290"/>
    </location>
</feature>
<keyword evidence="6 8" id="KW-0472">Membrane</keyword>
<evidence type="ECO:0000256" key="5">
    <source>
        <dbReference type="ARBA" id="ARBA00022989"/>
    </source>
</evidence>
<evidence type="ECO:0000256" key="3">
    <source>
        <dbReference type="ARBA" id="ARBA00022475"/>
    </source>
</evidence>
<evidence type="ECO:0000256" key="4">
    <source>
        <dbReference type="ARBA" id="ARBA00022692"/>
    </source>
</evidence>
<keyword evidence="5 8" id="KW-1133">Transmembrane helix</keyword>